<dbReference type="Gene3D" id="1.20.1260.10">
    <property type="match status" value="1"/>
</dbReference>
<accession>A0A150WMK8</accession>
<reference evidence="4 5" key="1">
    <citation type="submission" date="2016-03" db="EMBL/GenBank/DDBJ databases">
        <authorList>
            <person name="Ploux O."/>
        </authorList>
    </citation>
    <scope>NUCLEOTIDE SEQUENCE [LARGE SCALE GENOMIC DNA]</scope>
    <source>
        <strain evidence="4 5">R0</strain>
    </source>
</reference>
<dbReference type="EMBL" id="LUKE01000001">
    <property type="protein sequence ID" value="KYG65519.1"/>
    <property type="molecule type" value="Genomic_DNA"/>
</dbReference>
<comment type="similarity">
    <text evidence="1 2">Belongs to the Dps family.</text>
</comment>
<dbReference type="InterPro" id="IPR002177">
    <property type="entry name" value="DPS_DNA-bd"/>
</dbReference>
<dbReference type="OrthoDB" id="5293383at2"/>
<comment type="caution">
    <text evidence="4">The sequence shown here is derived from an EMBL/GenBank/DDBJ whole genome shotgun (WGS) entry which is preliminary data.</text>
</comment>
<proteinExistence type="inferred from homology"/>
<dbReference type="AlphaFoldDB" id="A0A150WMK8"/>
<sequence>MRSSTSLKDSQKLTAARSESTATSAVVETAKKTLADEYILQLKTQNAHWNVEGPMFFSLHKLFEEQYEKLSEYVDRTAEVVRALKSPAPGSFEAFKDLSALQEFSDGKISAESYVGALSQDHTNMAIALKSRLELAEDAEETSCVVLYEDLISFHEKAAWMIRSHNAGTR</sequence>
<dbReference type="InterPro" id="IPR008331">
    <property type="entry name" value="Ferritin_DPS_dom"/>
</dbReference>
<dbReference type="SUPFAM" id="SSF47240">
    <property type="entry name" value="Ferritin-like"/>
    <property type="match status" value="1"/>
</dbReference>
<dbReference type="PANTHER" id="PTHR42932">
    <property type="entry name" value="GENERAL STRESS PROTEIN 20U"/>
    <property type="match status" value="1"/>
</dbReference>
<evidence type="ECO:0000259" key="3">
    <source>
        <dbReference type="Pfam" id="PF00210"/>
    </source>
</evidence>
<gene>
    <name evidence="4" type="ORF">AZI86_00110</name>
</gene>
<name>A0A150WMK8_BDEBC</name>
<dbReference type="PANTHER" id="PTHR42932:SF3">
    <property type="entry name" value="DNA PROTECTION DURING STARVATION PROTEIN"/>
    <property type="match status" value="1"/>
</dbReference>
<evidence type="ECO:0000313" key="5">
    <source>
        <dbReference type="Proteomes" id="UP000075320"/>
    </source>
</evidence>
<evidence type="ECO:0000256" key="1">
    <source>
        <dbReference type="ARBA" id="ARBA00009497"/>
    </source>
</evidence>
<evidence type="ECO:0000313" key="4">
    <source>
        <dbReference type="EMBL" id="KYG65519.1"/>
    </source>
</evidence>
<evidence type="ECO:0000256" key="2">
    <source>
        <dbReference type="RuleBase" id="RU003875"/>
    </source>
</evidence>
<keyword evidence="5" id="KW-1185">Reference proteome</keyword>
<dbReference type="InterPro" id="IPR009078">
    <property type="entry name" value="Ferritin-like_SF"/>
</dbReference>
<organism evidence="4 5">
    <name type="scientific">Bdellovibrio bacteriovorus</name>
    <dbReference type="NCBI Taxonomy" id="959"/>
    <lineage>
        <taxon>Bacteria</taxon>
        <taxon>Pseudomonadati</taxon>
        <taxon>Bdellovibrionota</taxon>
        <taxon>Bdellovibrionia</taxon>
        <taxon>Bdellovibrionales</taxon>
        <taxon>Pseudobdellovibrionaceae</taxon>
        <taxon>Bdellovibrio</taxon>
    </lineage>
</organism>
<dbReference type="GO" id="GO:0016722">
    <property type="term" value="F:oxidoreductase activity, acting on metal ions"/>
    <property type="evidence" value="ECO:0007669"/>
    <property type="project" value="InterPro"/>
</dbReference>
<dbReference type="PROSITE" id="PS00818">
    <property type="entry name" value="DPS_1"/>
    <property type="match status" value="1"/>
</dbReference>
<feature type="domain" description="Ferritin/DPS" evidence="3">
    <location>
        <begin position="32"/>
        <end position="165"/>
    </location>
</feature>
<dbReference type="InterPro" id="IPR012347">
    <property type="entry name" value="Ferritin-like"/>
</dbReference>
<dbReference type="RefSeq" id="WP_061833063.1">
    <property type="nucleotide sequence ID" value="NZ_LUKE01000001.1"/>
</dbReference>
<dbReference type="PRINTS" id="PR01346">
    <property type="entry name" value="HELNAPAPROT"/>
</dbReference>
<dbReference type="CDD" id="cd01043">
    <property type="entry name" value="DPS"/>
    <property type="match status" value="1"/>
</dbReference>
<protein>
    <submittedName>
        <fullName evidence="4">DNA starvation/stationary phase protection protein</fullName>
    </submittedName>
</protein>
<dbReference type="PIRSF" id="PIRSF005900">
    <property type="entry name" value="Dps"/>
    <property type="match status" value="1"/>
</dbReference>
<dbReference type="Proteomes" id="UP000075320">
    <property type="component" value="Unassembled WGS sequence"/>
</dbReference>
<dbReference type="Pfam" id="PF00210">
    <property type="entry name" value="Ferritin"/>
    <property type="match status" value="1"/>
</dbReference>
<dbReference type="GO" id="GO:0008199">
    <property type="term" value="F:ferric iron binding"/>
    <property type="evidence" value="ECO:0007669"/>
    <property type="project" value="InterPro"/>
</dbReference>
<dbReference type="InterPro" id="IPR023188">
    <property type="entry name" value="DPS_DNA-bd_CS"/>
</dbReference>